<evidence type="ECO:0000313" key="14">
    <source>
        <dbReference type="Proteomes" id="UP001154265"/>
    </source>
</evidence>
<feature type="transmembrane region" description="Helical" evidence="10">
    <location>
        <begin position="679"/>
        <end position="702"/>
    </location>
</feature>
<dbReference type="PROSITE" id="PS50893">
    <property type="entry name" value="ABC_TRANSPORTER_2"/>
    <property type="match status" value="1"/>
</dbReference>
<evidence type="ECO:0000256" key="7">
    <source>
        <dbReference type="ARBA" id="ARBA00023136"/>
    </source>
</evidence>
<dbReference type="InterPro" id="IPR008984">
    <property type="entry name" value="SMAD_FHA_dom_sf"/>
</dbReference>
<reference evidence="13" key="2">
    <citation type="submission" date="2022-01" db="EMBL/GenBank/DDBJ databases">
        <authorList>
            <person name="Zivanovic Y."/>
            <person name="Moreira D."/>
            <person name="Lopez-Garcia P."/>
        </authorList>
    </citation>
    <scope>NUCLEOTIDE SEQUENCE</scope>
    <source>
        <strain evidence="13">G9</strain>
    </source>
</reference>
<dbReference type="InterPro" id="IPR027417">
    <property type="entry name" value="P-loop_NTPase"/>
</dbReference>
<evidence type="ECO:0000256" key="1">
    <source>
        <dbReference type="ARBA" id="ARBA00004141"/>
    </source>
</evidence>
<dbReference type="Pfam" id="PF01061">
    <property type="entry name" value="ABC2_membrane"/>
    <property type="match status" value="1"/>
</dbReference>
<feature type="transmembrane region" description="Helical" evidence="10">
    <location>
        <begin position="722"/>
        <end position="750"/>
    </location>
</feature>
<protein>
    <submittedName>
        <fullName evidence="13">FHA domain-containing protein</fullName>
    </submittedName>
</protein>
<dbReference type="Gene3D" id="2.60.200.20">
    <property type="match status" value="3"/>
</dbReference>
<evidence type="ECO:0000259" key="11">
    <source>
        <dbReference type="PROSITE" id="PS50006"/>
    </source>
</evidence>
<dbReference type="InterPro" id="IPR013525">
    <property type="entry name" value="ABC2_TM"/>
</dbReference>
<feature type="domain" description="FHA" evidence="11">
    <location>
        <begin position="27"/>
        <end position="76"/>
    </location>
</feature>
<dbReference type="PANTHER" id="PTHR48041">
    <property type="entry name" value="ABC TRANSPORTER G FAMILY MEMBER 28"/>
    <property type="match status" value="1"/>
</dbReference>
<feature type="transmembrane region" description="Helical" evidence="10">
    <location>
        <begin position="984"/>
        <end position="1002"/>
    </location>
</feature>
<dbReference type="PROSITE" id="PS50006">
    <property type="entry name" value="FHA_DOMAIN"/>
    <property type="match status" value="3"/>
</dbReference>
<comment type="subcellular location">
    <subcellularLocation>
        <location evidence="1">Membrane</location>
        <topology evidence="1">Multi-pass membrane protein</topology>
    </subcellularLocation>
</comment>
<dbReference type="Gene3D" id="3.40.50.300">
    <property type="entry name" value="P-loop containing nucleotide triphosphate hydrolases"/>
    <property type="match status" value="1"/>
</dbReference>
<evidence type="ECO:0000256" key="6">
    <source>
        <dbReference type="ARBA" id="ARBA00022989"/>
    </source>
</evidence>
<dbReference type="InterPro" id="IPR003439">
    <property type="entry name" value="ABC_transporter-like_ATP-bd"/>
</dbReference>
<comment type="caution">
    <text evidence="13">The sequence shown here is derived from an EMBL/GenBank/DDBJ whole genome shotgun (WGS) entry which is preliminary data.</text>
</comment>
<proteinExistence type="predicted"/>
<dbReference type="PANTHER" id="PTHR48041:SF139">
    <property type="entry name" value="PROTEIN SCARLET"/>
    <property type="match status" value="1"/>
</dbReference>
<evidence type="ECO:0000259" key="12">
    <source>
        <dbReference type="PROSITE" id="PS50893"/>
    </source>
</evidence>
<feature type="region of interest" description="Disordered" evidence="9">
    <location>
        <begin position="890"/>
        <end position="910"/>
    </location>
</feature>
<gene>
    <name evidence="13" type="ORF">L3556_14235</name>
</gene>
<dbReference type="RefSeq" id="WP_277868001.1">
    <property type="nucleotide sequence ID" value="NZ_JAKKUT010000007.1"/>
</dbReference>
<keyword evidence="8" id="KW-0175">Coiled coil</keyword>
<keyword evidence="3 10" id="KW-0812">Transmembrane</keyword>
<evidence type="ECO:0000313" key="13">
    <source>
        <dbReference type="EMBL" id="MDG2992080.1"/>
    </source>
</evidence>
<keyword evidence="5" id="KW-0067">ATP-binding</keyword>
<evidence type="ECO:0000256" key="9">
    <source>
        <dbReference type="SAM" id="MobiDB-lite"/>
    </source>
</evidence>
<reference evidence="13" key="1">
    <citation type="journal article" date="2022" name="Genome Biol. Evol.">
        <title>A New Gene Family Diagnostic for Intracellular Biomineralization of Amorphous Ca Carbonates by Cyanobacteria.</title>
        <authorList>
            <person name="Benzerara K."/>
            <person name="Duprat E."/>
            <person name="Bitard-Feildel T."/>
            <person name="Caumes G."/>
            <person name="Cassier-Chauvat C."/>
            <person name="Chauvat F."/>
            <person name="Dezi M."/>
            <person name="Diop S.I."/>
            <person name="Gaschignard G."/>
            <person name="Gorgen S."/>
            <person name="Gugger M."/>
            <person name="Lopez-Garcia P."/>
            <person name="Millet M."/>
            <person name="Skouri-Panet F."/>
            <person name="Moreira D."/>
            <person name="Callebaut I."/>
        </authorList>
    </citation>
    <scope>NUCLEOTIDE SEQUENCE</scope>
    <source>
        <strain evidence="13">G9</strain>
    </source>
</reference>
<dbReference type="CDD" id="cd00060">
    <property type="entry name" value="FHA"/>
    <property type="match status" value="3"/>
</dbReference>
<keyword evidence="2" id="KW-0813">Transport</keyword>
<feature type="coiled-coil region" evidence="8">
    <location>
        <begin position="926"/>
        <end position="953"/>
    </location>
</feature>
<dbReference type="SUPFAM" id="SSF52540">
    <property type="entry name" value="P-loop containing nucleoside triphosphate hydrolases"/>
    <property type="match status" value="1"/>
</dbReference>
<feature type="domain" description="FHA" evidence="11">
    <location>
        <begin position="152"/>
        <end position="201"/>
    </location>
</feature>
<dbReference type="SMART" id="SM00240">
    <property type="entry name" value="FHA"/>
    <property type="match status" value="3"/>
</dbReference>
<organism evidence="13 14">
    <name type="scientific">Candidatus Synechococcus calcipolaris G9</name>
    <dbReference type="NCBI Taxonomy" id="1497997"/>
    <lineage>
        <taxon>Bacteria</taxon>
        <taxon>Bacillati</taxon>
        <taxon>Cyanobacteriota</taxon>
        <taxon>Cyanophyceae</taxon>
        <taxon>Synechococcales</taxon>
        <taxon>Synechococcaceae</taxon>
        <taxon>Synechococcus</taxon>
    </lineage>
</organism>
<dbReference type="InterPro" id="IPR017871">
    <property type="entry name" value="ABC_transporter-like_CS"/>
</dbReference>
<evidence type="ECO:0000256" key="5">
    <source>
        <dbReference type="ARBA" id="ARBA00022840"/>
    </source>
</evidence>
<evidence type="ECO:0000256" key="4">
    <source>
        <dbReference type="ARBA" id="ARBA00022741"/>
    </source>
</evidence>
<dbReference type="Pfam" id="PF00005">
    <property type="entry name" value="ABC_tran"/>
    <property type="match status" value="1"/>
</dbReference>
<evidence type="ECO:0000256" key="2">
    <source>
        <dbReference type="ARBA" id="ARBA00022448"/>
    </source>
</evidence>
<evidence type="ECO:0000256" key="8">
    <source>
        <dbReference type="SAM" id="Coils"/>
    </source>
</evidence>
<sequence>MAENRATLELRATDGTIQTLVLEGERTFIGQGADNQIVLIEEGISRHHACILFKDSEYALVDMGSAQGTLLNQVKLRPRQPARLNAGDRLHIGTYEAIFQLSLVNDLVSDSASEASNTHLPGTVVMGATATPMLQVATPQWLQEFPLKQDNILFGRDPQADIAVDHGLVSYHHARLEREGDRYRIIDQGSKNGLWLRGVRVTDHLLEPGDVLRIGEVLTLTYLLVASTQVSEHTAPLNLRHRRCLTLGRDPANDTVLDHPVVSRFHAQVELVEGQWQLQDLDAANGTYLNNRRVHKDKPLAIYGGDVIRIGPYSLVFSPDETIVPHNDSGNLRLDAIHLSKVTPKGARLLQDISLSILPREFVAIVGGSGAGKSTLLDALNGFRPATGGTVLVNGYDLYRNFNAYRTQIGYVPQDDIIHPELTVAQALDYAAQLRLPADTSLQERQKQVNKVLDDLALIPRRHVPVKSLSGGQRKRVSIGVELLTRPSLFFLDEATSGLDPGTETQMMQLLRKLADQGRTVLLITHATKNVMMCDLVVFLARGGYLAYFGPPDQALPYFGVQDFDEIYLKIEDEPNAEKWQHRYGQSRLYQDYVGDRQRPLEIDTQASRQINEKRQPPPIPNTGISGWRQWLILTQRNLSILTQDRAAMILMLLLAPVLGLLDFVLWKPNILDADQGDAGQAFTMAFVAVLIAVMVGSLTTMREIVKETEIYRRERMVGLQIWPYIFSKLGPSFCLALYQAAVFLGLKLLAVRLETPPEAIAGLFFTLFLTTFGGMIMGLLVSALSPTQTVAPLLAILFLVPQITFAGAIIPLKDLGIPGRLISDLTLTRWSYANFVSLVGFGRDVVEDPCWQLPKSDRENLGDRDKTTCPCLGENLFSQCNFPGVRKEYDPAVRQPEPSQPEEPGDAPALPESIFDFDDTYRENVEAYNQRVKDYQAAMDQWQDEFAEWKEKRGRAIASGEALIDRFWSLQSHTFEANLLMNWLRLGGIVTIMLLLVGWFQKRKDIL</sequence>
<keyword evidence="14" id="KW-1185">Reference proteome</keyword>
<feature type="transmembrane region" description="Helical" evidence="10">
    <location>
        <begin position="762"/>
        <end position="785"/>
    </location>
</feature>
<evidence type="ECO:0000256" key="3">
    <source>
        <dbReference type="ARBA" id="ARBA00022692"/>
    </source>
</evidence>
<dbReference type="Proteomes" id="UP001154265">
    <property type="component" value="Unassembled WGS sequence"/>
</dbReference>
<keyword evidence="7 10" id="KW-0472">Membrane</keyword>
<keyword evidence="4" id="KW-0547">Nucleotide-binding</keyword>
<feature type="transmembrane region" description="Helical" evidence="10">
    <location>
        <begin position="791"/>
        <end position="813"/>
    </location>
</feature>
<name>A0ABT6F2I8_9SYNE</name>
<evidence type="ECO:0000256" key="10">
    <source>
        <dbReference type="SAM" id="Phobius"/>
    </source>
</evidence>
<dbReference type="InterPro" id="IPR003593">
    <property type="entry name" value="AAA+_ATPase"/>
</dbReference>
<dbReference type="Pfam" id="PF00498">
    <property type="entry name" value="FHA"/>
    <property type="match status" value="3"/>
</dbReference>
<dbReference type="EMBL" id="JAKKUT010000007">
    <property type="protein sequence ID" value="MDG2992080.1"/>
    <property type="molecule type" value="Genomic_DNA"/>
</dbReference>
<dbReference type="SUPFAM" id="SSF49879">
    <property type="entry name" value="SMAD/FHA domain"/>
    <property type="match status" value="3"/>
</dbReference>
<dbReference type="SMART" id="SM00382">
    <property type="entry name" value="AAA"/>
    <property type="match status" value="1"/>
</dbReference>
<dbReference type="PROSITE" id="PS00211">
    <property type="entry name" value="ABC_TRANSPORTER_1"/>
    <property type="match status" value="1"/>
</dbReference>
<feature type="transmembrane region" description="Helical" evidence="10">
    <location>
        <begin position="647"/>
        <end position="667"/>
    </location>
</feature>
<dbReference type="InterPro" id="IPR000253">
    <property type="entry name" value="FHA_dom"/>
</dbReference>
<feature type="domain" description="FHA" evidence="11">
    <location>
        <begin position="245"/>
        <end position="294"/>
    </location>
</feature>
<feature type="domain" description="ABC transporter" evidence="12">
    <location>
        <begin position="332"/>
        <end position="568"/>
    </location>
</feature>
<keyword evidence="6 10" id="KW-1133">Transmembrane helix</keyword>
<dbReference type="CDD" id="cd03213">
    <property type="entry name" value="ABCG_EPDR"/>
    <property type="match status" value="1"/>
</dbReference>
<accession>A0ABT6F2I8</accession>
<dbReference type="InterPro" id="IPR050352">
    <property type="entry name" value="ABCG_transporters"/>
</dbReference>